<evidence type="ECO:0000259" key="4">
    <source>
        <dbReference type="SMART" id="SM00479"/>
    </source>
</evidence>
<keyword evidence="1" id="KW-0540">Nuclease</keyword>
<accession>A0A5D4RD33</accession>
<keyword evidence="3 5" id="KW-0269">Exonuclease</keyword>
<dbReference type="Gene3D" id="3.30.420.10">
    <property type="entry name" value="Ribonuclease H-like superfamily/Ribonuclease H"/>
    <property type="match status" value="1"/>
</dbReference>
<dbReference type="Pfam" id="PF00929">
    <property type="entry name" value="RNase_T"/>
    <property type="match status" value="1"/>
</dbReference>
<evidence type="ECO:0000313" key="6">
    <source>
        <dbReference type="Proteomes" id="UP000322139"/>
    </source>
</evidence>
<dbReference type="RefSeq" id="WP_148975203.1">
    <property type="nucleotide sequence ID" value="NZ_JBNIKT010000012.1"/>
</dbReference>
<dbReference type="InterPro" id="IPR012337">
    <property type="entry name" value="RNaseH-like_sf"/>
</dbReference>
<dbReference type="InterPro" id="IPR051274">
    <property type="entry name" value="3-5_Exoribonuclease"/>
</dbReference>
<evidence type="ECO:0000256" key="3">
    <source>
        <dbReference type="ARBA" id="ARBA00022839"/>
    </source>
</evidence>
<dbReference type="EMBL" id="VTER01000006">
    <property type="protein sequence ID" value="TYS47884.1"/>
    <property type="molecule type" value="Genomic_DNA"/>
</dbReference>
<organism evidence="5 6">
    <name type="scientific">Bacillus infantis</name>
    <dbReference type="NCBI Taxonomy" id="324767"/>
    <lineage>
        <taxon>Bacteria</taxon>
        <taxon>Bacillati</taxon>
        <taxon>Bacillota</taxon>
        <taxon>Bacilli</taxon>
        <taxon>Bacillales</taxon>
        <taxon>Bacillaceae</taxon>
        <taxon>Bacillus</taxon>
    </lineage>
</organism>
<proteinExistence type="predicted"/>
<protein>
    <submittedName>
        <fullName evidence="5">Exonuclease domain-containing protein</fullName>
    </submittedName>
</protein>
<dbReference type="PANTHER" id="PTHR23044">
    <property type="entry name" value="3'-5' EXONUCLEASE ERI1-RELATED"/>
    <property type="match status" value="1"/>
</dbReference>
<dbReference type="InterPro" id="IPR047201">
    <property type="entry name" value="ERI-1_3'hExo-like"/>
</dbReference>
<dbReference type="PANTHER" id="PTHR23044:SF61">
    <property type="entry name" value="3'-5' EXORIBONUCLEASE 1-RELATED"/>
    <property type="match status" value="1"/>
</dbReference>
<dbReference type="SMART" id="SM00479">
    <property type="entry name" value="EXOIII"/>
    <property type="match status" value="1"/>
</dbReference>
<gene>
    <name evidence="5" type="ORF">FZD51_13240</name>
</gene>
<evidence type="ECO:0000256" key="1">
    <source>
        <dbReference type="ARBA" id="ARBA00022722"/>
    </source>
</evidence>
<dbReference type="CDD" id="cd06133">
    <property type="entry name" value="ERI-1_3'hExo_like"/>
    <property type="match status" value="1"/>
</dbReference>
<evidence type="ECO:0000256" key="2">
    <source>
        <dbReference type="ARBA" id="ARBA00022801"/>
    </source>
</evidence>
<sequence>MAELTQYVFFDFEMLCSNKGMLFEDMEAIRLGAVKYDLLTEKLSFFDEYIKPENHKPLSMFCKRLTGIEDKDLRDADGFADVFSTFLYWVNGVKKTRFFSWSKSDLSRLNADADRHRIPSSTIEKINSRYVDFQEVFSNRAANNTPSVENALALYGLDFVGETHNPMFDSYNTLRIFFAFERNPQLTEKIMAERFILPGRTLTVDQINVEVKSQFAKDMEEFFSSLQWIYKMKEAQQLVKKAKRICKRYKNVAGSSSGIFDEEVRSDTNDFLLFYEGLKKNYLEHITYSSRILILDEESFSYRKTLLARASLDGQDRKAV</sequence>
<evidence type="ECO:0000313" key="5">
    <source>
        <dbReference type="EMBL" id="TYS47884.1"/>
    </source>
</evidence>
<dbReference type="GO" id="GO:0003676">
    <property type="term" value="F:nucleic acid binding"/>
    <property type="evidence" value="ECO:0007669"/>
    <property type="project" value="InterPro"/>
</dbReference>
<keyword evidence="2" id="KW-0378">Hydrolase</keyword>
<dbReference type="AlphaFoldDB" id="A0A5D4RD33"/>
<dbReference type="InterPro" id="IPR036397">
    <property type="entry name" value="RNaseH_sf"/>
</dbReference>
<dbReference type="SUPFAM" id="SSF53098">
    <property type="entry name" value="Ribonuclease H-like"/>
    <property type="match status" value="1"/>
</dbReference>
<name>A0A5D4RD33_9BACI</name>
<comment type="caution">
    <text evidence="5">The sequence shown here is derived from an EMBL/GenBank/DDBJ whole genome shotgun (WGS) entry which is preliminary data.</text>
</comment>
<dbReference type="GO" id="GO:0000175">
    <property type="term" value="F:3'-5'-RNA exonuclease activity"/>
    <property type="evidence" value="ECO:0007669"/>
    <property type="project" value="InterPro"/>
</dbReference>
<reference evidence="5 6" key="1">
    <citation type="submission" date="2019-08" db="EMBL/GenBank/DDBJ databases">
        <title>Bacillus genomes from the desert of Cuatro Cienegas, Coahuila.</title>
        <authorList>
            <person name="Olmedo-Alvarez G."/>
        </authorList>
    </citation>
    <scope>NUCLEOTIDE SEQUENCE [LARGE SCALE GENOMIC DNA]</scope>
    <source>
        <strain evidence="5 6">CH446_14T</strain>
    </source>
</reference>
<dbReference type="InterPro" id="IPR013520">
    <property type="entry name" value="Ribonucl_H"/>
</dbReference>
<dbReference type="Proteomes" id="UP000322139">
    <property type="component" value="Unassembled WGS sequence"/>
</dbReference>
<feature type="domain" description="Exonuclease" evidence="4">
    <location>
        <begin position="6"/>
        <end position="186"/>
    </location>
</feature>